<feature type="transmembrane region" description="Helical" evidence="4">
    <location>
        <begin position="9"/>
        <end position="32"/>
    </location>
</feature>
<dbReference type="Gene3D" id="2.60.120.740">
    <property type="match status" value="2"/>
</dbReference>
<dbReference type="AlphaFoldDB" id="A0AAN8PH79"/>
<keyword evidence="4" id="KW-1133">Transmembrane helix</keyword>
<feature type="compositionally biased region" description="Low complexity" evidence="3">
    <location>
        <begin position="192"/>
        <end position="205"/>
    </location>
</feature>
<dbReference type="InterPro" id="IPR000922">
    <property type="entry name" value="Lectin_gal-bd_dom"/>
</dbReference>
<dbReference type="FunFam" id="2.60.120.740:FF:000003">
    <property type="entry name" value="Protein eva-1 homolog C"/>
    <property type="match status" value="1"/>
</dbReference>
<feature type="transmembrane region" description="Helical" evidence="4">
    <location>
        <begin position="312"/>
        <end position="336"/>
    </location>
</feature>
<protein>
    <recommendedName>
        <fullName evidence="5">SUEL-type lectin domain-containing protein</fullName>
    </recommendedName>
</protein>
<evidence type="ECO:0000256" key="1">
    <source>
        <dbReference type="ARBA" id="ARBA00022734"/>
    </source>
</evidence>
<feature type="compositionally biased region" description="Basic residues" evidence="3">
    <location>
        <begin position="177"/>
        <end position="188"/>
    </location>
</feature>
<dbReference type="Pfam" id="PF02140">
    <property type="entry name" value="SUEL_Lectin"/>
    <property type="match status" value="2"/>
</dbReference>
<feature type="region of interest" description="Disordered" evidence="3">
    <location>
        <begin position="177"/>
        <end position="205"/>
    </location>
</feature>
<feature type="domain" description="SUEL-type lectin" evidence="5">
    <location>
        <begin position="29"/>
        <end position="69"/>
    </location>
</feature>
<name>A0AAN8PH79_PATCE</name>
<reference evidence="6 7" key="1">
    <citation type="submission" date="2024-01" db="EMBL/GenBank/DDBJ databases">
        <title>The genome of the rayed Mediterranean limpet Patella caerulea (Linnaeus, 1758).</title>
        <authorList>
            <person name="Anh-Thu Weber A."/>
            <person name="Halstead-Nussloch G."/>
        </authorList>
    </citation>
    <scope>NUCLEOTIDE SEQUENCE [LARGE SCALE GENOMIC DNA]</scope>
    <source>
        <strain evidence="6">AATW-2023a</strain>
        <tissue evidence="6">Whole specimen</tissue>
    </source>
</reference>
<evidence type="ECO:0000313" key="6">
    <source>
        <dbReference type="EMBL" id="KAK6170445.1"/>
    </source>
</evidence>
<evidence type="ECO:0000256" key="4">
    <source>
        <dbReference type="SAM" id="Phobius"/>
    </source>
</evidence>
<feature type="domain" description="SUEL-type lectin" evidence="5">
    <location>
        <begin position="78"/>
        <end position="168"/>
    </location>
</feature>
<keyword evidence="4" id="KW-0812">Transmembrane</keyword>
<evidence type="ECO:0000313" key="7">
    <source>
        <dbReference type="Proteomes" id="UP001347796"/>
    </source>
</evidence>
<keyword evidence="2" id="KW-0677">Repeat</keyword>
<keyword evidence="1" id="KW-0430">Lectin</keyword>
<gene>
    <name evidence="6" type="ORF">SNE40_018836</name>
</gene>
<evidence type="ECO:0000256" key="2">
    <source>
        <dbReference type="ARBA" id="ARBA00022737"/>
    </source>
</evidence>
<dbReference type="PANTHER" id="PTHR46780">
    <property type="entry name" value="PROTEIN EVA-1"/>
    <property type="match status" value="1"/>
</dbReference>
<dbReference type="Proteomes" id="UP001347796">
    <property type="component" value="Unassembled WGS sequence"/>
</dbReference>
<feature type="region of interest" description="Disordered" evidence="3">
    <location>
        <begin position="232"/>
        <end position="265"/>
    </location>
</feature>
<dbReference type="PROSITE" id="PS50228">
    <property type="entry name" value="SUEL_LECTIN"/>
    <property type="match status" value="2"/>
</dbReference>
<dbReference type="CDD" id="cd22829">
    <property type="entry name" value="Gal_Rha_Lectin_EVA1_EVA1C_rpt2"/>
    <property type="match status" value="1"/>
</dbReference>
<comment type="caution">
    <text evidence="6">The sequence shown here is derived from an EMBL/GenBank/DDBJ whole genome shotgun (WGS) entry which is preliminary data.</text>
</comment>
<dbReference type="GO" id="GO:0030246">
    <property type="term" value="F:carbohydrate binding"/>
    <property type="evidence" value="ECO:0007669"/>
    <property type="project" value="UniProtKB-KW"/>
</dbReference>
<dbReference type="EMBL" id="JAZGQO010000014">
    <property type="protein sequence ID" value="KAK6170445.1"/>
    <property type="molecule type" value="Genomic_DNA"/>
</dbReference>
<evidence type="ECO:0000259" key="5">
    <source>
        <dbReference type="PROSITE" id="PS50228"/>
    </source>
</evidence>
<sequence length="404" mass="45780">MLRNQDKVYWITMSFIKYITLIAVGCCSQVLLDKCEKLHRCQLMAGTETFQQDPCPETSKYLEVHYQCRPNEFTSESVCEDEVMNLWCKRSTRIAIYSAMFGRTPNDTSLCESNTQGYINCKAEKVVQEVTSLCHGRKQCSIEAAENRFGNPCSPGIKKYLNVTYLCVPKNLLKKLRRRHKKKKKNKKDKITTTTSSSDKIFTKPIPKPSITTTPYIYQKPAEPTAELVPADAAKPDNNRPNPTHHITYTKDSNNNNKKDQQEVGGETVPTVICMNETANVAVGNQRDAPVGFLQDIFNAWYFLKGNQEKAILYFVIGVSFGIIVLLTVMLIKIGADYKRNMRAKLDVTEPTHSHNMGHNHNSLETPMLDGSDSLDRIEVVRFSPRGTLRNNDPGNRSLSNYYG</sequence>
<evidence type="ECO:0000256" key="3">
    <source>
        <dbReference type="SAM" id="MobiDB-lite"/>
    </source>
</evidence>
<dbReference type="InterPro" id="IPR043159">
    <property type="entry name" value="Lectin_gal-bd_sf"/>
</dbReference>
<keyword evidence="4" id="KW-0472">Membrane</keyword>
<organism evidence="6 7">
    <name type="scientific">Patella caerulea</name>
    <name type="common">Rayed Mediterranean limpet</name>
    <dbReference type="NCBI Taxonomy" id="87958"/>
    <lineage>
        <taxon>Eukaryota</taxon>
        <taxon>Metazoa</taxon>
        <taxon>Spiralia</taxon>
        <taxon>Lophotrochozoa</taxon>
        <taxon>Mollusca</taxon>
        <taxon>Gastropoda</taxon>
        <taxon>Patellogastropoda</taxon>
        <taxon>Patelloidea</taxon>
        <taxon>Patellidae</taxon>
        <taxon>Patella</taxon>
    </lineage>
</organism>
<proteinExistence type="predicted"/>
<keyword evidence="7" id="KW-1185">Reference proteome</keyword>
<feature type="compositionally biased region" description="Polar residues" evidence="3">
    <location>
        <begin position="239"/>
        <end position="253"/>
    </location>
</feature>
<accession>A0AAN8PH79</accession>